<dbReference type="KEGG" id="tki:TKV_c22420"/>
<dbReference type="RefSeq" id="WP_003868813.1">
    <property type="nucleotide sequence ID" value="NZ_CP009170.1"/>
</dbReference>
<organism evidence="2 3">
    <name type="scientific">Thermoanaerobacter kivui</name>
    <name type="common">Acetogenium kivui</name>
    <dbReference type="NCBI Taxonomy" id="2325"/>
    <lineage>
        <taxon>Bacteria</taxon>
        <taxon>Bacillati</taxon>
        <taxon>Bacillota</taxon>
        <taxon>Clostridia</taxon>
        <taxon>Thermoanaerobacterales</taxon>
        <taxon>Thermoanaerobacteraceae</taxon>
        <taxon>Thermoanaerobacter</taxon>
    </lineage>
</organism>
<dbReference type="HOGENOM" id="CLU_2720986_0_0_9"/>
<evidence type="ECO:0000256" key="1">
    <source>
        <dbReference type="SAM" id="Phobius"/>
    </source>
</evidence>
<feature type="transmembrane region" description="Helical" evidence="1">
    <location>
        <begin position="39"/>
        <end position="63"/>
    </location>
</feature>
<gene>
    <name evidence="2" type="ORF">TKV_c22420</name>
</gene>
<accession>A0A097AU85</accession>
<dbReference type="Proteomes" id="UP000029669">
    <property type="component" value="Chromosome"/>
</dbReference>
<dbReference type="OrthoDB" id="9920910at2"/>
<reference evidence="3" key="1">
    <citation type="journal article" date="2015" name="Genome Announc.">
        <title>Whole-Genome Sequences of 80 Environmental and Clinical Isolates of Burkholderia pseudomallei.</title>
        <authorList>
            <person name="Johnson S.L."/>
            <person name="Baker A.L."/>
            <person name="Chain P.S."/>
            <person name="Currie B.J."/>
            <person name="Daligault H.E."/>
            <person name="Davenport K.W."/>
            <person name="Davis C.B."/>
            <person name="Inglis T.J."/>
            <person name="Kaestli M."/>
            <person name="Koren S."/>
            <person name="Mayo M."/>
            <person name="Merritt A.J."/>
            <person name="Price E.P."/>
            <person name="Sarovich D.S."/>
            <person name="Warner J."/>
            <person name="Rosovitz M.J."/>
        </authorList>
    </citation>
    <scope>NUCLEOTIDE SEQUENCE [LARGE SCALE GENOMIC DNA]</scope>
    <source>
        <strain evidence="3">DSM 2030</strain>
    </source>
</reference>
<name>A0A097AU85_THEKI</name>
<sequence length="72" mass="8158">MGDYSQILDQISNALNGIRAEVGNVSSEVFFTHHRIGDIVSLLNITNILLVILIIVLSINTYINWKKYRGNR</sequence>
<keyword evidence="1" id="KW-0812">Transmembrane</keyword>
<evidence type="ECO:0000313" key="3">
    <source>
        <dbReference type="Proteomes" id="UP000029669"/>
    </source>
</evidence>
<dbReference type="STRING" id="2325.TKV_c22420"/>
<keyword evidence="1" id="KW-0472">Membrane</keyword>
<dbReference type="AlphaFoldDB" id="A0A097AU85"/>
<proteinExistence type="predicted"/>
<dbReference type="EMBL" id="CP009170">
    <property type="protein sequence ID" value="AIS53371.1"/>
    <property type="molecule type" value="Genomic_DNA"/>
</dbReference>
<keyword evidence="1" id="KW-1133">Transmembrane helix</keyword>
<protein>
    <submittedName>
        <fullName evidence="2">Uncharacterized protein</fullName>
    </submittedName>
</protein>
<evidence type="ECO:0000313" key="2">
    <source>
        <dbReference type="EMBL" id="AIS53371.1"/>
    </source>
</evidence>
<keyword evidence="3" id="KW-1185">Reference proteome</keyword>